<dbReference type="Gene3D" id="3.30.40.10">
    <property type="entry name" value="Zinc/RING finger domain, C3HC4 (zinc finger)"/>
    <property type="match status" value="3"/>
</dbReference>
<dbReference type="OrthoDB" id="1630758at2759"/>
<dbReference type="InterPro" id="IPR013083">
    <property type="entry name" value="Znf_RING/FYVE/PHD"/>
</dbReference>
<feature type="compositionally biased region" description="Basic and acidic residues" evidence="5">
    <location>
        <begin position="558"/>
        <end position="573"/>
    </location>
</feature>
<dbReference type="PROSITE" id="PS00518">
    <property type="entry name" value="ZF_RING_1"/>
    <property type="match status" value="1"/>
</dbReference>
<dbReference type="InterPro" id="IPR001293">
    <property type="entry name" value="Znf_TRAF"/>
</dbReference>
<feature type="domain" description="TRAF-type" evidence="7">
    <location>
        <begin position="258"/>
        <end position="296"/>
    </location>
</feature>
<dbReference type="PANTHER" id="PTHR10131:SF94">
    <property type="entry name" value="TNF RECEPTOR-ASSOCIATED FACTOR 4"/>
    <property type="match status" value="1"/>
</dbReference>
<dbReference type="InterPro" id="IPR018957">
    <property type="entry name" value="Znf_C3HC4_RING-type"/>
</dbReference>
<evidence type="ECO:0000256" key="1">
    <source>
        <dbReference type="ARBA" id="ARBA00022723"/>
    </source>
</evidence>
<dbReference type="SUPFAM" id="SSF57850">
    <property type="entry name" value="RING/U-box"/>
    <property type="match status" value="1"/>
</dbReference>
<dbReference type="PANTHER" id="PTHR10131">
    <property type="entry name" value="TNF RECEPTOR ASSOCIATED FACTOR"/>
    <property type="match status" value="1"/>
</dbReference>
<evidence type="ECO:0000256" key="5">
    <source>
        <dbReference type="SAM" id="MobiDB-lite"/>
    </source>
</evidence>
<feature type="region of interest" description="Disordered" evidence="5">
    <location>
        <begin position="1"/>
        <end position="53"/>
    </location>
</feature>
<reference evidence="8" key="1">
    <citation type="journal article" date="2020" name="bioRxiv">
        <title>Whole genome comparisons of ergot fungi reveals the divergence and evolution of species within the genus Claviceps are the result of varying mechanisms driving genome evolution and host range expansion.</title>
        <authorList>
            <person name="Wyka S.A."/>
            <person name="Mondo S.J."/>
            <person name="Liu M."/>
            <person name="Dettman J."/>
            <person name="Nalam V."/>
            <person name="Broders K.D."/>
        </authorList>
    </citation>
    <scope>NUCLEOTIDE SEQUENCE</scope>
    <source>
        <strain evidence="8">CCC 489</strain>
    </source>
</reference>
<feature type="region of interest" description="Disordered" evidence="5">
    <location>
        <begin position="534"/>
        <end position="573"/>
    </location>
</feature>
<feature type="domain" description="RING-type" evidence="6">
    <location>
        <begin position="193"/>
        <end position="234"/>
    </location>
</feature>
<proteinExistence type="predicted"/>
<feature type="zinc finger region" description="TRAF-type" evidence="4">
    <location>
        <begin position="330"/>
        <end position="376"/>
    </location>
</feature>
<gene>
    <name evidence="8" type="ORF">E4U42_004344</name>
</gene>
<organism evidence="8 9">
    <name type="scientific">Claviceps africana</name>
    <dbReference type="NCBI Taxonomy" id="83212"/>
    <lineage>
        <taxon>Eukaryota</taxon>
        <taxon>Fungi</taxon>
        <taxon>Dikarya</taxon>
        <taxon>Ascomycota</taxon>
        <taxon>Pezizomycotina</taxon>
        <taxon>Sordariomycetes</taxon>
        <taxon>Hypocreomycetidae</taxon>
        <taxon>Hypocreales</taxon>
        <taxon>Clavicipitaceae</taxon>
        <taxon>Claviceps</taxon>
    </lineage>
</organism>
<protein>
    <submittedName>
        <fullName evidence="8">Uncharacterized protein</fullName>
    </submittedName>
</protein>
<dbReference type="InterPro" id="IPR001841">
    <property type="entry name" value="Znf_RING"/>
</dbReference>
<dbReference type="Pfam" id="PF00097">
    <property type="entry name" value="zf-C3HC4"/>
    <property type="match status" value="1"/>
</dbReference>
<feature type="compositionally biased region" description="Low complexity" evidence="5">
    <location>
        <begin position="1"/>
        <end position="48"/>
    </location>
</feature>
<feature type="domain" description="TRAF-type" evidence="7">
    <location>
        <begin position="330"/>
        <end position="376"/>
    </location>
</feature>
<evidence type="ECO:0000256" key="4">
    <source>
        <dbReference type="PROSITE-ProRule" id="PRU00207"/>
    </source>
</evidence>
<sequence length="573" mass="63314">MSLAREAASAAARPSDAAVRDALPSAVAAAARAAASITSTSTSSSTSTNPSMAIRPLRANMEATRNAASESSDEGVRMSPAAARRFARRNFRRTTATPDLVTSLVRPPSPEAYFIGPDAHGPLRHPAASQPATSYPPQSYGRWQSSDASDRWTGPLLPPHESSLDIPKRYGGECVFDMYSLTYVSEPDANLLCPICHDPLVDPVTTPCDHTFCYRCLRRCIASSPSGTVCPIDRKLLLWVDCFSAARLVRTQLNSLAVKCPNQARGCEVQIRRENVERHATVECRFQDFTCPDTGCDKKLRSKPQDDECHHKQVRCALCDDEIEQVDMEAHLLSCSQSKTRCQACWCLIRRALLELHLQSECDGVQIDCPYKDVGCPVRMLRGEMRDHSFTCAFHPETPSGVVIRNQRVIIQTYTELGSKMRALQLCQEETVKRINGMLASQGTEAQGGSHGADAPPPSSVFSDNRTMQDLDAGFEEVHQNLTLLEARQSVWTMNQVMPIREEVTELRNNINMIRMHVNWLLNRSREEGRIRAANTTAGPAAGMRRDSSSADGPPMAPERRRSSSAEMDVPRL</sequence>
<evidence type="ECO:0000313" key="9">
    <source>
        <dbReference type="Proteomes" id="UP000811619"/>
    </source>
</evidence>
<dbReference type="Pfam" id="PF02176">
    <property type="entry name" value="zf-TRAF"/>
    <property type="match status" value="1"/>
</dbReference>
<dbReference type="PROSITE" id="PS50145">
    <property type="entry name" value="ZF_TRAF"/>
    <property type="match status" value="2"/>
</dbReference>
<dbReference type="GO" id="GO:0008270">
    <property type="term" value="F:zinc ion binding"/>
    <property type="evidence" value="ECO:0007669"/>
    <property type="project" value="UniProtKB-KW"/>
</dbReference>
<dbReference type="Proteomes" id="UP000811619">
    <property type="component" value="Unassembled WGS sequence"/>
</dbReference>
<feature type="compositionally biased region" description="Polar residues" evidence="5">
    <location>
        <begin position="130"/>
        <end position="144"/>
    </location>
</feature>
<comment type="caution">
    <text evidence="8">The sequence shown here is derived from an EMBL/GenBank/DDBJ whole genome shotgun (WGS) entry which is preliminary data.</text>
</comment>
<evidence type="ECO:0000256" key="2">
    <source>
        <dbReference type="ARBA" id="ARBA00022771"/>
    </source>
</evidence>
<keyword evidence="3 4" id="KW-0862">Zinc</keyword>
<keyword evidence="1 4" id="KW-0479">Metal-binding</keyword>
<dbReference type="EMBL" id="SRPY01000038">
    <property type="protein sequence ID" value="KAG5929824.1"/>
    <property type="molecule type" value="Genomic_DNA"/>
</dbReference>
<evidence type="ECO:0000259" key="6">
    <source>
        <dbReference type="PROSITE" id="PS50089"/>
    </source>
</evidence>
<dbReference type="SMART" id="SM00184">
    <property type="entry name" value="RING"/>
    <property type="match status" value="1"/>
</dbReference>
<keyword evidence="2 4" id="KW-0863">Zinc-finger</keyword>
<accession>A0A8K0NJ99</accession>
<evidence type="ECO:0000256" key="3">
    <source>
        <dbReference type="ARBA" id="ARBA00022833"/>
    </source>
</evidence>
<keyword evidence="9" id="KW-1185">Reference proteome</keyword>
<dbReference type="AlphaFoldDB" id="A0A8K0NJ99"/>
<evidence type="ECO:0000313" key="8">
    <source>
        <dbReference type="EMBL" id="KAG5929824.1"/>
    </source>
</evidence>
<evidence type="ECO:0000259" key="7">
    <source>
        <dbReference type="PROSITE" id="PS50145"/>
    </source>
</evidence>
<feature type="region of interest" description="Disordered" evidence="5">
    <location>
        <begin position="443"/>
        <end position="466"/>
    </location>
</feature>
<feature type="region of interest" description="Disordered" evidence="5">
    <location>
        <begin position="124"/>
        <end position="144"/>
    </location>
</feature>
<dbReference type="InterPro" id="IPR017907">
    <property type="entry name" value="Znf_RING_CS"/>
</dbReference>
<feature type="zinc finger region" description="TRAF-type" evidence="4">
    <location>
        <begin position="258"/>
        <end position="296"/>
    </location>
</feature>
<name>A0A8K0NJ99_9HYPO</name>
<dbReference type="PROSITE" id="PS50089">
    <property type="entry name" value="ZF_RING_2"/>
    <property type="match status" value="1"/>
</dbReference>